<dbReference type="Gene3D" id="3.30.565.10">
    <property type="entry name" value="Histidine kinase-like ATPase, C-terminal domain"/>
    <property type="match status" value="1"/>
</dbReference>
<evidence type="ECO:0000313" key="6">
    <source>
        <dbReference type="EMBL" id="NNU33798.1"/>
    </source>
</evidence>
<keyword evidence="7" id="KW-1185">Reference proteome</keyword>
<accession>A0ABX1W2G0</accession>
<evidence type="ECO:0000313" key="7">
    <source>
        <dbReference type="Proteomes" id="UP000566071"/>
    </source>
</evidence>
<dbReference type="SUPFAM" id="SSF55874">
    <property type="entry name" value="ATPase domain of HSP90 chaperone/DNA topoisomerase II/histidine kinase"/>
    <property type="match status" value="1"/>
</dbReference>
<name>A0ABX1W2G0_9SPHI</name>
<keyword evidence="4" id="KW-0418">Kinase</keyword>
<dbReference type="InterPro" id="IPR050351">
    <property type="entry name" value="BphY/WalK/GraS-like"/>
</dbReference>
<evidence type="ECO:0000256" key="1">
    <source>
        <dbReference type="ARBA" id="ARBA00000085"/>
    </source>
</evidence>
<dbReference type="Proteomes" id="UP000566071">
    <property type="component" value="Unassembled WGS sequence"/>
</dbReference>
<dbReference type="InterPro" id="IPR004358">
    <property type="entry name" value="Sig_transdc_His_kin-like_C"/>
</dbReference>
<evidence type="ECO:0000256" key="4">
    <source>
        <dbReference type="ARBA" id="ARBA00022777"/>
    </source>
</evidence>
<dbReference type="EC" id="2.7.13.3" evidence="2"/>
<dbReference type="SMART" id="SM00387">
    <property type="entry name" value="HATPase_c"/>
    <property type="match status" value="1"/>
</dbReference>
<dbReference type="InterPro" id="IPR003594">
    <property type="entry name" value="HATPase_dom"/>
</dbReference>
<dbReference type="Pfam" id="PF02518">
    <property type="entry name" value="HATPase_c"/>
    <property type="match status" value="1"/>
</dbReference>
<sequence length="107" mass="11851">MVSQVLANLLSNAIKYSLPSGQPKIVIDAIDNETDITYTIKDNGVGIDIKQLPRVFELFKRMDNVQDIEGTGVGLAIVKRIVEKHNGKIWVDSKINGGSTFFVSFKK</sequence>
<comment type="catalytic activity">
    <reaction evidence="1">
        <text>ATP + protein L-histidine = ADP + protein N-phospho-L-histidine.</text>
        <dbReference type="EC" id="2.7.13.3"/>
    </reaction>
</comment>
<keyword evidence="3" id="KW-0808">Transferase</keyword>
<evidence type="ECO:0000259" key="5">
    <source>
        <dbReference type="PROSITE" id="PS50109"/>
    </source>
</evidence>
<reference evidence="6 7" key="1">
    <citation type="submission" date="2020-05" db="EMBL/GenBank/DDBJ databases">
        <authorList>
            <person name="Khan S.A."/>
            <person name="Jeon C.O."/>
            <person name="Chun B.H."/>
        </authorList>
    </citation>
    <scope>NUCLEOTIDE SEQUENCE [LARGE SCALE GENOMIC DNA]</scope>
    <source>
        <strain evidence="6 7">S1162</strain>
    </source>
</reference>
<dbReference type="RefSeq" id="WP_175269483.1">
    <property type="nucleotide sequence ID" value="NZ_JABFCR010000020.1"/>
</dbReference>
<dbReference type="EMBL" id="JABFCR010000020">
    <property type="protein sequence ID" value="NNU33798.1"/>
    <property type="molecule type" value="Genomic_DNA"/>
</dbReference>
<dbReference type="PANTHER" id="PTHR42878">
    <property type="entry name" value="TWO-COMPONENT HISTIDINE KINASE"/>
    <property type="match status" value="1"/>
</dbReference>
<dbReference type="InterPro" id="IPR005467">
    <property type="entry name" value="His_kinase_dom"/>
</dbReference>
<proteinExistence type="predicted"/>
<comment type="caution">
    <text evidence="6">The sequence shown here is derived from an EMBL/GenBank/DDBJ whole genome shotgun (WGS) entry which is preliminary data.</text>
</comment>
<dbReference type="PANTHER" id="PTHR42878:SF15">
    <property type="entry name" value="BACTERIOPHYTOCHROME"/>
    <property type="match status" value="1"/>
</dbReference>
<dbReference type="InterPro" id="IPR036890">
    <property type="entry name" value="HATPase_C_sf"/>
</dbReference>
<dbReference type="PROSITE" id="PS50109">
    <property type="entry name" value="HIS_KIN"/>
    <property type="match status" value="1"/>
</dbReference>
<organism evidence="6 7">
    <name type="scientific">Mucilaginibacter humi</name>
    <dbReference type="NCBI Taxonomy" id="2732510"/>
    <lineage>
        <taxon>Bacteria</taxon>
        <taxon>Pseudomonadati</taxon>
        <taxon>Bacteroidota</taxon>
        <taxon>Sphingobacteriia</taxon>
        <taxon>Sphingobacteriales</taxon>
        <taxon>Sphingobacteriaceae</taxon>
        <taxon>Mucilaginibacter</taxon>
    </lineage>
</organism>
<feature type="domain" description="Histidine kinase" evidence="5">
    <location>
        <begin position="1"/>
        <end position="107"/>
    </location>
</feature>
<dbReference type="PRINTS" id="PR00344">
    <property type="entry name" value="BCTRLSENSOR"/>
</dbReference>
<protein>
    <recommendedName>
        <fullName evidence="2">histidine kinase</fullName>
        <ecNumber evidence="2">2.7.13.3</ecNumber>
    </recommendedName>
</protein>
<evidence type="ECO:0000256" key="3">
    <source>
        <dbReference type="ARBA" id="ARBA00022679"/>
    </source>
</evidence>
<evidence type="ECO:0000256" key="2">
    <source>
        <dbReference type="ARBA" id="ARBA00012438"/>
    </source>
</evidence>
<gene>
    <name evidence="6" type="ORF">HK413_05965</name>
</gene>